<dbReference type="eggNOG" id="ENOG5032QQ9">
    <property type="taxonomic scope" value="Bacteria"/>
</dbReference>
<protein>
    <submittedName>
        <fullName evidence="2">Uncharacterized protein</fullName>
    </submittedName>
</protein>
<organism evidence="2 3">
    <name type="scientific">Bacteroides pyogenes DSM 20611 = JCM 6294</name>
    <dbReference type="NCBI Taxonomy" id="1121100"/>
    <lineage>
        <taxon>Bacteria</taxon>
        <taxon>Pseudomonadati</taxon>
        <taxon>Bacteroidota</taxon>
        <taxon>Bacteroidia</taxon>
        <taxon>Bacteroidales</taxon>
        <taxon>Bacteroidaceae</taxon>
        <taxon>Bacteroides</taxon>
    </lineage>
</organism>
<name>W4PEB6_9BACE</name>
<reference evidence="3" key="1">
    <citation type="journal article" date="2014" name="Genome">
        <title>Draft Genome Sequences of Three Strains of Bacteroides pyogenes Isolated from a Cat and Swine.</title>
        <authorList>
            <person name="Sakamoto M."/>
            <person name="Oshima K."/>
            <person name="Suda W."/>
            <person name="Kitamura K."/>
            <person name="Iida T."/>
            <person name="Hattori M."/>
            <person name="Ohkuma M."/>
        </authorList>
    </citation>
    <scope>NUCLEOTIDE SEQUENCE [LARGE SCALE GENOMIC DNA]</scope>
    <source>
        <strain evidence="3">JCM 6294</strain>
    </source>
</reference>
<keyword evidence="1" id="KW-0472">Membrane</keyword>
<gene>
    <name evidence="2" type="ORF">JCM6294_1014</name>
</gene>
<sequence>MVCYAIPYMNSVFHLFFTLSMAAVFYPSEKVLALYNDSEPLKKHDERLEQIFKNYY</sequence>
<dbReference type="Proteomes" id="UP000018842">
    <property type="component" value="Unassembled WGS sequence"/>
</dbReference>
<evidence type="ECO:0000256" key="1">
    <source>
        <dbReference type="SAM" id="Phobius"/>
    </source>
</evidence>
<keyword evidence="1" id="KW-0812">Transmembrane</keyword>
<feature type="transmembrane region" description="Helical" evidence="1">
    <location>
        <begin position="6"/>
        <end position="26"/>
    </location>
</feature>
<dbReference type="STRING" id="1121100.GCA_000428105_00602"/>
<evidence type="ECO:0000313" key="2">
    <source>
        <dbReference type="EMBL" id="GAE18156.1"/>
    </source>
</evidence>
<evidence type="ECO:0000313" key="3">
    <source>
        <dbReference type="Proteomes" id="UP000018842"/>
    </source>
</evidence>
<dbReference type="AlphaFoldDB" id="W4PEB6"/>
<proteinExistence type="predicted"/>
<comment type="caution">
    <text evidence="2">The sequence shown here is derived from an EMBL/GenBank/DDBJ whole genome shotgun (WGS) entry which is preliminary data.</text>
</comment>
<dbReference type="EMBL" id="BAIR01000005">
    <property type="protein sequence ID" value="GAE18156.1"/>
    <property type="molecule type" value="Genomic_DNA"/>
</dbReference>
<keyword evidence="1" id="KW-1133">Transmembrane helix</keyword>
<accession>W4PEB6</accession>